<dbReference type="InterPro" id="IPR014043">
    <property type="entry name" value="Acyl_transferase_dom"/>
</dbReference>
<dbReference type="EC" id="2.3.1.86" evidence="1"/>
<evidence type="ECO:0000313" key="7">
    <source>
        <dbReference type="Proteomes" id="UP001165205"/>
    </source>
</evidence>
<dbReference type="PANTHER" id="PTHR10982:SF21">
    <property type="entry name" value="FATTY ACID SYNTHASE SUBUNIT BETA"/>
    <property type="match status" value="1"/>
</dbReference>
<dbReference type="Pfam" id="PF00698">
    <property type="entry name" value="Acyl_transf_1"/>
    <property type="match status" value="1"/>
</dbReference>
<comment type="caution">
    <text evidence="6">The sequence shown here is derived from an EMBL/GenBank/DDBJ whole genome shotgun (WGS) entry which is preliminary data.</text>
</comment>
<proteinExistence type="predicted"/>
<dbReference type="GO" id="GO:0005835">
    <property type="term" value="C:fatty acid synthase complex"/>
    <property type="evidence" value="ECO:0007669"/>
    <property type="project" value="InterPro"/>
</dbReference>
<dbReference type="AlphaFoldDB" id="A0AAN4YD78"/>
<dbReference type="Gene3D" id="3.30.70.3330">
    <property type="match status" value="1"/>
</dbReference>
<keyword evidence="3" id="KW-0511">Multifunctional enzyme</keyword>
<keyword evidence="2" id="KW-0808">Transferase</keyword>
<accession>A0AAN4YD78</accession>
<evidence type="ECO:0000313" key="6">
    <source>
        <dbReference type="EMBL" id="GMG24751.1"/>
    </source>
</evidence>
<dbReference type="EMBL" id="BSYA01000013">
    <property type="protein sequence ID" value="GMG24751.1"/>
    <property type="molecule type" value="Genomic_DNA"/>
</dbReference>
<dbReference type="SUPFAM" id="SSF52151">
    <property type="entry name" value="FabD/lysophospholipase-like"/>
    <property type="match status" value="1"/>
</dbReference>
<protein>
    <recommendedName>
        <fullName evidence="1">fatty-acyl-CoA synthase system</fullName>
        <ecNumber evidence="1">2.3.1.86</ecNumber>
    </recommendedName>
</protein>
<dbReference type="InterPro" id="IPR001227">
    <property type="entry name" value="Ac_transferase_dom_sf"/>
</dbReference>
<gene>
    <name evidence="6" type="ORF">Aory04_000193200</name>
</gene>
<evidence type="ECO:0000256" key="1">
    <source>
        <dbReference type="ARBA" id="ARBA00012878"/>
    </source>
</evidence>
<dbReference type="GO" id="GO:0004312">
    <property type="term" value="F:fatty acid synthase activity"/>
    <property type="evidence" value="ECO:0007669"/>
    <property type="project" value="InterPro"/>
</dbReference>
<name>A0AAN4YD78_ASPOZ</name>
<evidence type="ECO:0000256" key="3">
    <source>
        <dbReference type="ARBA" id="ARBA00023268"/>
    </source>
</evidence>
<dbReference type="PRINTS" id="PR01483">
    <property type="entry name" value="FASYNTHASE"/>
</dbReference>
<comment type="catalytic activity">
    <reaction evidence="4">
        <text>acetyl-CoA + n malonyl-CoA + 2n NADPH + 4n H(+) = a long-chain-acyl-CoA + n CoA + n CO2 + 2n NADP(+).</text>
        <dbReference type="EC" id="2.3.1.86"/>
    </reaction>
</comment>
<evidence type="ECO:0000256" key="2">
    <source>
        <dbReference type="ARBA" id="ARBA00022679"/>
    </source>
</evidence>
<dbReference type="InterPro" id="IPR050830">
    <property type="entry name" value="Fungal_FAS"/>
</dbReference>
<sequence length="361" mass="39109">MSMKRESVGTDGNVQLLPLFPEIDEDTEFYTYHAPQGLLSATQFTQPALTLMELAIFADLQAKGLISERSSYAGHSLGEYAALGAVGKIFSVESLVQVVFYRGLLMQFAVERDDRGQSDFRMCAVDPSRVCAGRCSRLDASGRLDLVLTHMDSLGFDQAALQLVVETIAAETGQLLQIVNFNVAGLQYVCAGQASLSDSCVLPCSLANSQQVQPLRCLKSVLDHINATAASTLPSNVLSPDQLTSLVKSQVATTQTNTALTRGCATIPLKGIDIPFHSSHLLPGVPGFRRCLLDLIDRHALDPKRLVGKYVPNLTARPFQLTKEYFEMVKDLTGSVALGGVLNEVSYCFVSVDIVEAMLML</sequence>
<dbReference type="InterPro" id="IPR016035">
    <property type="entry name" value="Acyl_Trfase/lysoPLipase"/>
</dbReference>
<dbReference type="GO" id="GO:0006633">
    <property type="term" value="P:fatty acid biosynthetic process"/>
    <property type="evidence" value="ECO:0007669"/>
    <property type="project" value="InterPro"/>
</dbReference>
<feature type="domain" description="Malonyl-CoA:ACP transacylase (MAT)" evidence="5">
    <location>
        <begin position="34"/>
        <end position="335"/>
    </location>
</feature>
<evidence type="ECO:0000256" key="4">
    <source>
        <dbReference type="ARBA" id="ARBA00048237"/>
    </source>
</evidence>
<dbReference type="Gene3D" id="6.10.140.1400">
    <property type="match status" value="1"/>
</dbReference>
<organism evidence="6 7">
    <name type="scientific">Aspergillus oryzae</name>
    <name type="common">Yellow koji mold</name>
    <dbReference type="NCBI Taxonomy" id="5062"/>
    <lineage>
        <taxon>Eukaryota</taxon>
        <taxon>Fungi</taxon>
        <taxon>Dikarya</taxon>
        <taxon>Ascomycota</taxon>
        <taxon>Pezizomycotina</taxon>
        <taxon>Eurotiomycetes</taxon>
        <taxon>Eurotiomycetidae</taxon>
        <taxon>Eurotiales</taxon>
        <taxon>Aspergillaceae</taxon>
        <taxon>Aspergillus</taxon>
        <taxon>Aspergillus subgen. Circumdati</taxon>
    </lineage>
</organism>
<dbReference type="Proteomes" id="UP001165205">
    <property type="component" value="Unassembled WGS sequence"/>
</dbReference>
<reference evidence="6" key="1">
    <citation type="submission" date="2023-04" db="EMBL/GenBank/DDBJ databases">
        <title>Aspergillus oryzae NBRC 4228.</title>
        <authorList>
            <person name="Ichikawa N."/>
            <person name="Sato H."/>
            <person name="Tonouchi N."/>
        </authorList>
    </citation>
    <scope>NUCLEOTIDE SEQUENCE</scope>
    <source>
        <strain evidence="6">NBRC 4228</strain>
    </source>
</reference>
<evidence type="ECO:0000259" key="5">
    <source>
        <dbReference type="Pfam" id="PF00698"/>
    </source>
</evidence>
<dbReference type="GO" id="GO:0004321">
    <property type="term" value="F:fatty-acyl-CoA synthase activity"/>
    <property type="evidence" value="ECO:0007669"/>
    <property type="project" value="UniProtKB-EC"/>
</dbReference>
<dbReference type="InterPro" id="IPR003965">
    <property type="entry name" value="Fatty_acid_synthase"/>
</dbReference>
<dbReference type="PANTHER" id="PTHR10982">
    <property type="entry name" value="MALONYL COA-ACYL CARRIER PROTEIN TRANSACYLASE"/>
    <property type="match status" value="1"/>
</dbReference>
<dbReference type="Gene3D" id="3.40.366.10">
    <property type="entry name" value="Malonyl-Coenzyme A Acyl Carrier Protein, domain 2"/>
    <property type="match status" value="1"/>
</dbReference>